<proteinExistence type="predicted"/>
<dbReference type="Proteomes" id="UP000248961">
    <property type="component" value="Unassembled WGS sequence"/>
</dbReference>
<organism evidence="2 3">
    <name type="scientific">Aspergillus homomorphus (strain CBS 101889)</name>
    <dbReference type="NCBI Taxonomy" id="1450537"/>
    <lineage>
        <taxon>Eukaryota</taxon>
        <taxon>Fungi</taxon>
        <taxon>Dikarya</taxon>
        <taxon>Ascomycota</taxon>
        <taxon>Pezizomycotina</taxon>
        <taxon>Eurotiomycetes</taxon>
        <taxon>Eurotiomycetidae</taxon>
        <taxon>Eurotiales</taxon>
        <taxon>Aspergillaceae</taxon>
        <taxon>Aspergillus</taxon>
        <taxon>Aspergillus subgen. Circumdati</taxon>
    </lineage>
</organism>
<dbReference type="VEuPathDB" id="FungiDB:BO97DRAFT_472253"/>
<sequence length="567" mass="64454">MAVDCASIRFGETSGNIVPIFLNEHTVAFTGRTTPETYGELLHWDDLPPAFDWMHTQREVHPGLGLVGLEIQEKLYSFLVKCCMQLLCEYTCKDLLKDDLPVQPEPLAMSTGGAGLNLLAVVAAEALFRLPANLDLSPLREDPGYFAEALQDRMEHRLEKLLDVRGQAHPELKAPATKMWDRVIGDVISEAYLHFGPPSSTSGLPASPPVRQFFYCDTPQHRQDSVFTRSKLEWVADKRRARLSWIYDTLCHENTRFLAGLPTLMDEMKRLIQNEKHLSLFQPWAAQFETIIAEKEDNLRDDYTKNIDQWSMFIEPLAKAKSSALGSPIDNRFHYPVDKRRTRDTTAAIQSAEAALDRFWRSVDSIFITKDGLSQHGSTRHLLTQNRSLRRTPDWVEPAAKDVEFESDPSLEGPALPLSQLYYELERRTQRTVKTCGAAATPSSPATTSTTATLTPSELEDQQPTFTVDKRAYKVFNTLFYIPSRKSQPGEIPWTDFLHAMSATGFEVEKLFGSIWQFTPTRLDVERSIQFPEPHPSGKIPFRTARRHARRLFRAYGWHAGMLKLDV</sequence>
<evidence type="ECO:0000256" key="1">
    <source>
        <dbReference type="SAM" id="MobiDB-lite"/>
    </source>
</evidence>
<accession>A0A395HSD4</accession>
<dbReference type="OrthoDB" id="2922289at2759"/>
<protein>
    <submittedName>
        <fullName evidence="2">Uncharacterized protein</fullName>
    </submittedName>
</protein>
<dbReference type="AlphaFoldDB" id="A0A395HSD4"/>
<name>A0A395HSD4_ASPHC</name>
<dbReference type="EMBL" id="KZ824301">
    <property type="protein sequence ID" value="RAL09768.1"/>
    <property type="molecule type" value="Genomic_DNA"/>
</dbReference>
<feature type="compositionally biased region" description="Low complexity" evidence="1">
    <location>
        <begin position="438"/>
        <end position="456"/>
    </location>
</feature>
<dbReference type="GeneID" id="37204406"/>
<feature type="region of interest" description="Disordered" evidence="1">
    <location>
        <begin position="435"/>
        <end position="456"/>
    </location>
</feature>
<dbReference type="PANTHER" id="PTHR40788">
    <property type="entry name" value="CLR5 DOMAIN-CONTAINING PROTEIN-RELATED"/>
    <property type="match status" value="1"/>
</dbReference>
<evidence type="ECO:0000313" key="3">
    <source>
        <dbReference type="Proteomes" id="UP000248961"/>
    </source>
</evidence>
<dbReference type="PANTHER" id="PTHR40788:SF2">
    <property type="entry name" value="CLR5 DOMAIN-CONTAINING PROTEIN"/>
    <property type="match status" value="1"/>
</dbReference>
<evidence type="ECO:0000313" key="2">
    <source>
        <dbReference type="EMBL" id="RAL09768.1"/>
    </source>
</evidence>
<dbReference type="RefSeq" id="XP_025548922.1">
    <property type="nucleotide sequence ID" value="XM_025700117.1"/>
</dbReference>
<keyword evidence="3" id="KW-1185">Reference proteome</keyword>
<reference evidence="2 3" key="1">
    <citation type="submission" date="2018-02" db="EMBL/GenBank/DDBJ databases">
        <title>The genomes of Aspergillus section Nigri reveals drivers in fungal speciation.</title>
        <authorList>
            <consortium name="DOE Joint Genome Institute"/>
            <person name="Vesth T.C."/>
            <person name="Nybo J."/>
            <person name="Theobald S."/>
            <person name="Brandl J."/>
            <person name="Frisvad J.C."/>
            <person name="Nielsen K.F."/>
            <person name="Lyhne E.K."/>
            <person name="Kogle M.E."/>
            <person name="Kuo A."/>
            <person name="Riley R."/>
            <person name="Clum A."/>
            <person name="Nolan M."/>
            <person name="Lipzen A."/>
            <person name="Salamov A."/>
            <person name="Henrissat B."/>
            <person name="Wiebenga A."/>
            <person name="De vries R.P."/>
            <person name="Grigoriev I.V."/>
            <person name="Mortensen U.H."/>
            <person name="Andersen M.R."/>
            <person name="Baker S.E."/>
        </authorList>
    </citation>
    <scope>NUCLEOTIDE SEQUENCE [LARGE SCALE GENOMIC DNA]</scope>
    <source>
        <strain evidence="2 3">CBS 101889</strain>
    </source>
</reference>
<gene>
    <name evidence="2" type="ORF">BO97DRAFT_472253</name>
</gene>
<dbReference type="STRING" id="1450537.A0A395HSD4"/>